<dbReference type="EMBL" id="NOZP01000144">
    <property type="protein sequence ID" value="OYD14674.1"/>
    <property type="molecule type" value="Genomic_DNA"/>
</dbReference>
<dbReference type="Gene3D" id="3.60.140.10">
    <property type="entry name" value="CNF1/YfiH-like putative cysteine hydrolases"/>
    <property type="match status" value="1"/>
</dbReference>
<comment type="catalytic activity">
    <reaction evidence="9">
        <text>S-methyl-5'-thioadenosine + phosphate = 5-(methylsulfanyl)-alpha-D-ribose 1-phosphate + adenine</text>
        <dbReference type="Rhea" id="RHEA:11852"/>
        <dbReference type="ChEBI" id="CHEBI:16708"/>
        <dbReference type="ChEBI" id="CHEBI:17509"/>
        <dbReference type="ChEBI" id="CHEBI:43474"/>
        <dbReference type="ChEBI" id="CHEBI:58533"/>
        <dbReference type="EC" id="2.4.2.28"/>
    </reaction>
    <physiologicalReaction direction="left-to-right" evidence="9">
        <dbReference type="Rhea" id="RHEA:11853"/>
    </physiologicalReaction>
</comment>
<dbReference type="InterPro" id="IPR038371">
    <property type="entry name" value="Cu_polyphenol_OxRdtase_sf"/>
</dbReference>
<dbReference type="SUPFAM" id="SSF64438">
    <property type="entry name" value="CNF1/YfiH-like putative cysteine hydrolases"/>
    <property type="match status" value="1"/>
</dbReference>
<dbReference type="CDD" id="cd16833">
    <property type="entry name" value="YfiH"/>
    <property type="match status" value="1"/>
</dbReference>
<reference evidence="11 13" key="1">
    <citation type="submission" date="2017-07" db="EMBL/GenBank/DDBJ databases">
        <title>Recovery of genomes from metagenomes via a dereplication, aggregation, and scoring strategy.</title>
        <authorList>
            <person name="Sieber C.M."/>
            <person name="Probst A.J."/>
            <person name="Sharrar A."/>
            <person name="Thomas B.C."/>
            <person name="Hess M."/>
            <person name="Tringe S.G."/>
            <person name="Banfield J.F."/>
        </authorList>
    </citation>
    <scope>NUCLEOTIDE SEQUENCE [LARGE SCALE GENOMIC DNA]</scope>
    <source>
        <strain evidence="11">JGI_Cruoil_03_51_56</strain>
    </source>
</reference>
<dbReference type="GO" id="GO:0017061">
    <property type="term" value="F:S-methyl-5-thioadenosine phosphorylase activity"/>
    <property type="evidence" value="ECO:0007669"/>
    <property type="project" value="UniProtKB-EC"/>
</dbReference>
<dbReference type="Pfam" id="PF02578">
    <property type="entry name" value="Cu-oxidase_4"/>
    <property type="match status" value="1"/>
</dbReference>
<evidence type="ECO:0000313" key="12">
    <source>
        <dbReference type="EMBL" id="OYD15256.1"/>
    </source>
</evidence>
<evidence type="ECO:0000256" key="3">
    <source>
        <dbReference type="ARBA" id="ARBA00022679"/>
    </source>
</evidence>
<comment type="similarity">
    <text evidence="2 10">Belongs to the purine nucleoside phosphorylase YfiH/LACC1 family.</text>
</comment>
<dbReference type="Proteomes" id="UP000215559">
    <property type="component" value="Unassembled WGS sequence"/>
</dbReference>
<dbReference type="PANTHER" id="PTHR30616:SF2">
    <property type="entry name" value="PURINE NUCLEOSIDE PHOSPHORYLASE LACC1"/>
    <property type="match status" value="1"/>
</dbReference>
<sequence>MPHHLSQWALRNVEGIKYYELLTSPNLLLVFFTRKGGVSQNNYESLNLSFEVGDKSSAVEENYKRAKHALRIPTIITLKQTHSAIVLPISYDRIPPDLLEGDAAFTIQLNTGLAVKVADCLPVFIYARDSRCIGIAHCGWQGTASRIAEKLARTMSRRFSIPLTDLRFALGPCICPNCYTVGDDVKTRFTENFPATDKFLTSVQSKTKRTKYRLDIRAANRWLLKGMGLEEVPSLEMCTRENKELFFSARRNKPTGRNLAVIVLRR</sequence>
<proteinExistence type="inferred from homology"/>
<evidence type="ECO:0000256" key="10">
    <source>
        <dbReference type="RuleBase" id="RU361274"/>
    </source>
</evidence>
<gene>
    <name evidence="12" type="ORF">CH330_06255</name>
    <name evidence="11" type="ORF">CH330_08010</name>
</gene>
<evidence type="ECO:0000256" key="4">
    <source>
        <dbReference type="ARBA" id="ARBA00022723"/>
    </source>
</evidence>
<organism evidence="11 13">
    <name type="scientific">candidate division WOR-3 bacterium JGI_Cruoil_03_51_56</name>
    <dbReference type="NCBI Taxonomy" id="1973747"/>
    <lineage>
        <taxon>Bacteria</taxon>
        <taxon>Bacteria division WOR-3</taxon>
    </lineage>
</organism>
<evidence type="ECO:0000256" key="5">
    <source>
        <dbReference type="ARBA" id="ARBA00022801"/>
    </source>
</evidence>
<evidence type="ECO:0000256" key="1">
    <source>
        <dbReference type="ARBA" id="ARBA00000553"/>
    </source>
</evidence>
<dbReference type="AlphaFoldDB" id="A0A235BR20"/>
<comment type="catalytic activity">
    <reaction evidence="8">
        <text>adenosine + phosphate = alpha-D-ribose 1-phosphate + adenine</text>
        <dbReference type="Rhea" id="RHEA:27642"/>
        <dbReference type="ChEBI" id="CHEBI:16335"/>
        <dbReference type="ChEBI" id="CHEBI:16708"/>
        <dbReference type="ChEBI" id="CHEBI:43474"/>
        <dbReference type="ChEBI" id="CHEBI:57720"/>
        <dbReference type="EC" id="2.4.2.1"/>
    </reaction>
    <physiologicalReaction direction="left-to-right" evidence="8">
        <dbReference type="Rhea" id="RHEA:27643"/>
    </physiologicalReaction>
</comment>
<protein>
    <recommendedName>
        <fullName evidence="10">Purine nucleoside phosphorylase</fullName>
    </recommendedName>
</protein>
<dbReference type="NCBIfam" id="TIGR00726">
    <property type="entry name" value="peptidoglycan editing factor PgeF"/>
    <property type="match status" value="1"/>
</dbReference>
<evidence type="ECO:0000313" key="13">
    <source>
        <dbReference type="Proteomes" id="UP000215559"/>
    </source>
</evidence>
<keyword evidence="4" id="KW-0479">Metal-binding</keyword>
<keyword evidence="5" id="KW-0378">Hydrolase</keyword>
<comment type="catalytic activity">
    <reaction evidence="7">
        <text>adenosine + H2O + H(+) = inosine + NH4(+)</text>
        <dbReference type="Rhea" id="RHEA:24408"/>
        <dbReference type="ChEBI" id="CHEBI:15377"/>
        <dbReference type="ChEBI" id="CHEBI:15378"/>
        <dbReference type="ChEBI" id="CHEBI:16335"/>
        <dbReference type="ChEBI" id="CHEBI:17596"/>
        <dbReference type="ChEBI" id="CHEBI:28938"/>
        <dbReference type="EC" id="3.5.4.4"/>
    </reaction>
    <physiologicalReaction direction="left-to-right" evidence="7">
        <dbReference type="Rhea" id="RHEA:24409"/>
    </physiologicalReaction>
</comment>
<evidence type="ECO:0000256" key="2">
    <source>
        <dbReference type="ARBA" id="ARBA00007353"/>
    </source>
</evidence>
<evidence type="ECO:0000313" key="11">
    <source>
        <dbReference type="EMBL" id="OYD14674.1"/>
    </source>
</evidence>
<dbReference type="GO" id="GO:0005507">
    <property type="term" value="F:copper ion binding"/>
    <property type="evidence" value="ECO:0007669"/>
    <property type="project" value="TreeGrafter"/>
</dbReference>
<evidence type="ECO:0000256" key="7">
    <source>
        <dbReference type="ARBA" id="ARBA00047989"/>
    </source>
</evidence>
<evidence type="ECO:0000256" key="8">
    <source>
        <dbReference type="ARBA" id="ARBA00048968"/>
    </source>
</evidence>
<dbReference type="PANTHER" id="PTHR30616">
    <property type="entry name" value="UNCHARACTERIZED PROTEIN YFIH"/>
    <property type="match status" value="1"/>
</dbReference>
<accession>A0A235BR20</accession>
<dbReference type="InterPro" id="IPR003730">
    <property type="entry name" value="Cu_polyphenol_OxRdtase"/>
</dbReference>
<keyword evidence="3" id="KW-0808">Transferase</keyword>
<comment type="caution">
    <text evidence="11">The sequence shown here is derived from an EMBL/GenBank/DDBJ whole genome shotgun (WGS) entry which is preliminary data.</text>
</comment>
<dbReference type="EMBL" id="NOZP01000115">
    <property type="protein sequence ID" value="OYD15256.1"/>
    <property type="molecule type" value="Genomic_DNA"/>
</dbReference>
<keyword evidence="6" id="KW-0862">Zinc</keyword>
<dbReference type="GO" id="GO:0016787">
    <property type="term" value="F:hydrolase activity"/>
    <property type="evidence" value="ECO:0007669"/>
    <property type="project" value="UniProtKB-KW"/>
</dbReference>
<dbReference type="InterPro" id="IPR011324">
    <property type="entry name" value="Cytotoxic_necrot_fac-like_cat"/>
</dbReference>
<comment type="catalytic activity">
    <reaction evidence="1">
        <text>inosine + phosphate = alpha-D-ribose 1-phosphate + hypoxanthine</text>
        <dbReference type="Rhea" id="RHEA:27646"/>
        <dbReference type="ChEBI" id="CHEBI:17368"/>
        <dbReference type="ChEBI" id="CHEBI:17596"/>
        <dbReference type="ChEBI" id="CHEBI:43474"/>
        <dbReference type="ChEBI" id="CHEBI:57720"/>
        <dbReference type="EC" id="2.4.2.1"/>
    </reaction>
    <physiologicalReaction direction="left-to-right" evidence="1">
        <dbReference type="Rhea" id="RHEA:27647"/>
    </physiologicalReaction>
</comment>
<evidence type="ECO:0000256" key="6">
    <source>
        <dbReference type="ARBA" id="ARBA00022833"/>
    </source>
</evidence>
<evidence type="ECO:0000256" key="9">
    <source>
        <dbReference type="ARBA" id="ARBA00049893"/>
    </source>
</evidence>
<name>A0A235BR20_UNCW3</name>